<evidence type="ECO:0000313" key="6">
    <source>
        <dbReference type="EMBL" id="TCO17127.1"/>
    </source>
</evidence>
<reference evidence="6 7" key="1">
    <citation type="journal article" date="2015" name="Stand. Genomic Sci.">
        <title>Genomic Encyclopedia of Bacterial and Archaeal Type Strains, Phase III: the genomes of soil and plant-associated and newly described type strains.</title>
        <authorList>
            <person name="Whitman W.B."/>
            <person name="Woyke T."/>
            <person name="Klenk H.P."/>
            <person name="Zhou Y."/>
            <person name="Lilburn T.G."/>
            <person name="Beck B.J."/>
            <person name="De Vos P."/>
            <person name="Vandamme P."/>
            <person name="Eisen J.A."/>
            <person name="Garrity G."/>
            <person name="Hugenholtz P."/>
            <person name="Kyrpides N.C."/>
        </authorList>
    </citation>
    <scope>NUCLEOTIDE SEQUENCE [LARGE SCALE GENOMIC DNA]</scope>
    <source>
        <strain evidence="6 7">VKM Ac-2538</strain>
    </source>
</reference>
<dbReference type="Pfam" id="PF13564">
    <property type="entry name" value="DoxX_2"/>
    <property type="match status" value="1"/>
</dbReference>
<proteinExistence type="predicted"/>
<gene>
    <name evidence="6" type="ORF">EV644_115149</name>
</gene>
<evidence type="ECO:0000256" key="1">
    <source>
        <dbReference type="ARBA" id="ARBA00004141"/>
    </source>
</evidence>
<feature type="transmembrane region" description="Helical" evidence="5">
    <location>
        <begin position="25"/>
        <end position="48"/>
    </location>
</feature>
<dbReference type="Proteomes" id="UP000295818">
    <property type="component" value="Unassembled WGS sequence"/>
</dbReference>
<comment type="subcellular location">
    <subcellularLocation>
        <location evidence="1">Membrane</location>
        <topology evidence="1">Multi-pass membrane protein</topology>
    </subcellularLocation>
</comment>
<feature type="transmembrane region" description="Helical" evidence="5">
    <location>
        <begin position="69"/>
        <end position="90"/>
    </location>
</feature>
<organism evidence="6 7">
    <name type="scientific">Kribbella orskensis</name>
    <dbReference type="NCBI Taxonomy" id="2512216"/>
    <lineage>
        <taxon>Bacteria</taxon>
        <taxon>Bacillati</taxon>
        <taxon>Actinomycetota</taxon>
        <taxon>Actinomycetes</taxon>
        <taxon>Propionibacteriales</taxon>
        <taxon>Kribbellaceae</taxon>
        <taxon>Kribbella</taxon>
    </lineage>
</organism>
<evidence type="ECO:0000256" key="3">
    <source>
        <dbReference type="ARBA" id="ARBA00022989"/>
    </source>
</evidence>
<protein>
    <submittedName>
        <fullName evidence="6">DoxX-like protein</fullName>
    </submittedName>
</protein>
<feature type="transmembrane region" description="Helical" evidence="5">
    <location>
        <begin position="96"/>
        <end position="114"/>
    </location>
</feature>
<sequence>MFVTAVTTSAPPSFGLSGFSGDACLTGMYVIFMVTTCLAAFVNGYAAFLNFSGAESVKVVADRVRIPRWWMAPLGTLLACGAVGLLAGFAVPVLGAAAASGLVLYFSCAVTAHLRVDDRQIGGAVFFLLLAAAALSANVAYHDHW</sequence>
<evidence type="ECO:0000256" key="2">
    <source>
        <dbReference type="ARBA" id="ARBA00022692"/>
    </source>
</evidence>
<keyword evidence="4 5" id="KW-0472">Membrane</keyword>
<accession>A0ABY2BDH8</accession>
<evidence type="ECO:0000256" key="5">
    <source>
        <dbReference type="SAM" id="Phobius"/>
    </source>
</evidence>
<evidence type="ECO:0000256" key="4">
    <source>
        <dbReference type="ARBA" id="ARBA00023136"/>
    </source>
</evidence>
<dbReference type="InterPro" id="IPR032808">
    <property type="entry name" value="DoxX"/>
</dbReference>
<keyword evidence="2 5" id="KW-0812">Transmembrane</keyword>
<keyword evidence="7" id="KW-1185">Reference proteome</keyword>
<evidence type="ECO:0000313" key="7">
    <source>
        <dbReference type="Proteomes" id="UP000295818"/>
    </source>
</evidence>
<keyword evidence="3 5" id="KW-1133">Transmembrane helix</keyword>
<name>A0ABY2BDH8_9ACTN</name>
<feature type="transmembrane region" description="Helical" evidence="5">
    <location>
        <begin position="121"/>
        <end position="141"/>
    </location>
</feature>
<comment type="caution">
    <text evidence="6">The sequence shown here is derived from an EMBL/GenBank/DDBJ whole genome shotgun (WGS) entry which is preliminary data.</text>
</comment>
<dbReference type="EMBL" id="SLWM01000015">
    <property type="protein sequence ID" value="TCO17127.1"/>
    <property type="molecule type" value="Genomic_DNA"/>
</dbReference>